<dbReference type="Proteomes" id="UP000789752">
    <property type="component" value="Unassembled WGS sequence"/>
</dbReference>
<gene>
    <name evidence="1" type="ORF">R54767_00047</name>
</gene>
<comment type="caution">
    <text evidence="1">The sequence shown here is derived from an EMBL/GenBank/DDBJ whole genome shotgun (WGS) entry which is preliminary data.</text>
</comment>
<organism evidence="1 2">
    <name type="scientific">Paraburkholderia gardini</name>
    <dbReference type="NCBI Taxonomy" id="2823469"/>
    <lineage>
        <taxon>Bacteria</taxon>
        <taxon>Pseudomonadati</taxon>
        <taxon>Pseudomonadota</taxon>
        <taxon>Betaproteobacteria</taxon>
        <taxon>Burkholderiales</taxon>
        <taxon>Burkholderiaceae</taxon>
        <taxon>Paraburkholderia</taxon>
    </lineage>
</organism>
<proteinExistence type="predicted"/>
<evidence type="ECO:0008006" key="3">
    <source>
        <dbReference type="Google" id="ProtNLM"/>
    </source>
</evidence>
<sequence>MRIIYFCTSPGPGEHAGGVKVIYDHVRTLVRLGVQAYVMHERSGYCYPWTDFPVPVLADTELRPTDHIVIPEIKAAKLAPKLVAASLRYSIFVQNGYYLSHRDGTLSNDDVDFAYEQAAYILSISDDTSSLIRLHYPELAQRVMRMTCALDSALFHASDTKERLITYMPRKNGTHAAAVVFALHRYLSEGWTVLPIDGLSISGVAEVMNRSRIFLSFSGMEGLGLPPIEAAMCGNYVIGYHGGGGKEYWFGPNFQSVEVGDVAGFVEQIVERMKTIDADPGLHELHDGMSSLCAQFSNENESAHLQTFVHQLQIDAATACEGSHVLPKLQKHRKRAILKRLTWVGRRG</sequence>
<dbReference type="EMBL" id="CAJQYY010000001">
    <property type="protein sequence ID" value="CAG4885617.1"/>
    <property type="molecule type" value="Genomic_DNA"/>
</dbReference>
<keyword evidence="2" id="KW-1185">Reference proteome</keyword>
<accession>A0ABN7QCU4</accession>
<evidence type="ECO:0000313" key="1">
    <source>
        <dbReference type="EMBL" id="CAG4885617.1"/>
    </source>
</evidence>
<protein>
    <recommendedName>
        <fullName evidence="3">Glycosyl transferase family 1</fullName>
    </recommendedName>
</protein>
<reference evidence="1 2" key="1">
    <citation type="submission" date="2021-04" db="EMBL/GenBank/DDBJ databases">
        <authorList>
            <person name="Vanwijnsberghe S."/>
        </authorList>
    </citation>
    <scope>NUCLEOTIDE SEQUENCE [LARGE SCALE GENOMIC DNA]</scope>
    <source>
        <strain evidence="1 2">LMG 32171</strain>
    </source>
</reference>
<name>A0ABN7QCU4_9BURK</name>
<evidence type="ECO:0000313" key="2">
    <source>
        <dbReference type="Proteomes" id="UP000789752"/>
    </source>
</evidence>
<dbReference type="SUPFAM" id="SSF53756">
    <property type="entry name" value="UDP-Glycosyltransferase/glycogen phosphorylase"/>
    <property type="match status" value="1"/>
</dbReference>
<dbReference type="Gene3D" id="3.40.50.2000">
    <property type="entry name" value="Glycogen Phosphorylase B"/>
    <property type="match status" value="1"/>
</dbReference>